<accession>X1B2B9</accession>
<evidence type="ECO:0000313" key="1">
    <source>
        <dbReference type="EMBL" id="GAG89929.1"/>
    </source>
</evidence>
<gene>
    <name evidence="1" type="ORF">S01H4_23136</name>
</gene>
<dbReference type="EMBL" id="BART01010701">
    <property type="protein sequence ID" value="GAG89929.1"/>
    <property type="molecule type" value="Genomic_DNA"/>
</dbReference>
<protein>
    <submittedName>
        <fullName evidence="1">Uncharacterized protein</fullName>
    </submittedName>
</protein>
<name>X1B2B9_9ZZZZ</name>
<sequence length="34" mass="3450">MLIALDIVKNIAGNVLISNAVQSAAQEVGKGQAL</sequence>
<organism evidence="1">
    <name type="scientific">marine sediment metagenome</name>
    <dbReference type="NCBI Taxonomy" id="412755"/>
    <lineage>
        <taxon>unclassified sequences</taxon>
        <taxon>metagenomes</taxon>
        <taxon>ecological metagenomes</taxon>
    </lineage>
</organism>
<proteinExistence type="predicted"/>
<dbReference type="AlphaFoldDB" id="X1B2B9"/>
<feature type="non-terminal residue" evidence="1">
    <location>
        <position position="34"/>
    </location>
</feature>
<reference evidence="1" key="1">
    <citation type="journal article" date="2014" name="Front. Microbiol.">
        <title>High frequency of phylogenetically diverse reductive dehalogenase-homologous genes in deep subseafloor sedimentary metagenomes.</title>
        <authorList>
            <person name="Kawai M."/>
            <person name="Futagami T."/>
            <person name="Toyoda A."/>
            <person name="Takaki Y."/>
            <person name="Nishi S."/>
            <person name="Hori S."/>
            <person name="Arai W."/>
            <person name="Tsubouchi T."/>
            <person name="Morono Y."/>
            <person name="Uchiyama I."/>
            <person name="Ito T."/>
            <person name="Fujiyama A."/>
            <person name="Inagaki F."/>
            <person name="Takami H."/>
        </authorList>
    </citation>
    <scope>NUCLEOTIDE SEQUENCE</scope>
    <source>
        <strain evidence="1">Expedition CK06-06</strain>
    </source>
</reference>
<comment type="caution">
    <text evidence="1">The sequence shown here is derived from an EMBL/GenBank/DDBJ whole genome shotgun (WGS) entry which is preliminary data.</text>
</comment>